<evidence type="ECO:0000313" key="2">
    <source>
        <dbReference type="Proteomes" id="UP000320791"/>
    </source>
</evidence>
<organism evidence="1 2">
    <name type="scientific">Corynebacterium canis</name>
    <dbReference type="NCBI Taxonomy" id="679663"/>
    <lineage>
        <taxon>Bacteria</taxon>
        <taxon>Bacillati</taxon>
        <taxon>Actinomycetota</taxon>
        <taxon>Actinomycetes</taxon>
        <taxon>Mycobacteriales</taxon>
        <taxon>Corynebacteriaceae</taxon>
        <taxon>Corynebacterium</taxon>
    </lineage>
</organism>
<dbReference type="InterPro" id="IPR024495">
    <property type="entry name" value="DUF2771"/>
</dbReference>
<evidence type="ECO:0000313" key="1">
    <source>
        <dbReference type="EMBL" id="TWT26727.1"/>
    </source>
</evidence>
<dbReference type="Proteomes" id="UP000320791">
    <property type="component" value="Unassembled WGS sequence"/>
</dbReference>
<sequence length="165" mass="18129">MATKRSRTNLRQFLILIAAVVLVVAASIGFQQWWNSRPGKEPKDVTITASSGGETLEVSPFSVCEIGTTCEGETVPELTVQDSLKLTLPKDIYDHDWRLLKIYDDPEANHEEFHSGHEQTEAEIAAQTDAGAKLTVVEVSTALIGHNDAGEESPYAVVWSLKINH</sequence>
<reference evidence="1 2" key="1">
    <citation type="submission" date="2019-08" db="EMBL/GenBank/DDBJ databases">
        <authorList>
            <person name="Lei W."/>
        </authorList>
    </citation>
    <scope>NUCLEOTIDE SEQUENCE [LARGE SCALE GENOMIC DNA]</scope>
    <source>
        <strain evidence="1 2">CCUG 58627</strain>
    </source>
</reference>
<protein>
    <submittedName>
        <fullName evidence="1">DUF2771 domain-containing protein</fullName>
    </submittedName>
</protein>
<dbReference type="OrthoDB" id="4424536at2"/>
<dbReference type="EMBL" id="VOHM01000007">
    <property type="protein sequence ID" value="TWT26727.1"/>
    <property type="molecule type" value="Genomic_DNA"/>
</dbReference>
<dbReference type="RefSeq" id="WP_146324003.1">
    <property type="nucleotide sequence ID" value="NZ_BAABLR010000007.1"/>
</dbReference>
<keyword evidence="2" id="KW-1185">Reference proteome</keyword>
<dbReference type="Pfam" id="PF10969">
    <property type="entry name" value="DUF2771"/>
    <property type="match status" value="1"/>
</dbReference>
<gene>
    <name evidence="1" type="ORF">FRX94_04865</name>
</gene>
<name>A0A5C5ULM0_9CORY</name>
<dbReference type="AlphaFoldDB" id="A0A5C5ULM0"/>
<accession>A0A5C5ULM0</accession>
<comment type="caution">
    <text evidence="1">The sequence shown here is derived from an EMBL/GenBank/DDBJ whole genome shotgun (WGS) entry which is preliminary data.</text>
</comment>
<proteinExistence type="predicted"/>